<dbReference type="PROSITE" id="PS51257">
    <property type="entry name" value="PROKAR_LIPOPROTEIN"/>
    <property type="match status" value="1"/>
</dbReference>
<gene>
    <name evidence="2" type="ORF">OIU83_07915</name>
</gene>
<evidence type="ECO:0000313" key="2">
    <source>
        <dbReference type="EMBL" id="MCV9927572.1"/>
    </source>
</evidence>
<name>A0A9X2ZFF6_9FLAO</name>
<keyword evidence="3" id="KW-1185">Reference proteome</keyword>
<comment type="caution">
    <text evidence="2">The sequence shown here is derived from an EMBL/GenBank/DDBJ whole genome shotgun (WGS) entry which is preliminary data.</text>
</comment>
<accession>A0A9X2ZFF6</accession>
<organism evidence="2 3">
    <name type="scientific">Flavobacterium shii</name>
    <dbReference type="NCBI Taxonomy" id="2987687"/>
    <lineage>
        <taxon>Bacteria</taxon>
        <taxon>Pseudomonadati</taxon>
        <taxon>Bacteroidota</taxon>
        <taxon>Flavobacteriia</taxon>
        <taxon>Flavobacteriales</taxon>
        <taxon>Flavobacteriaceae</taxon>
        <taxon>Flavobacterium</taxon>
    </lineage>
</organism>
<dbReference type="GO" id="GO:0016787">
    <property type="term" value="F:hydrolase activity"/>
    <property type="evidence" value="ECO:0007669"/>
    <property type="project" value="InterPro"/>
</dbReference>
<dbReference type="SUPFAM" id="SSF56300">
    <property type="entry name" value="Metallo-dependent phosphatases"/>
    <property type="match status" value="1"/>
</dbReference>
<evidence type="ECO:0000259" key="1">
    <source>
        <dbReference type="Pfam" id="PF00149"/>
    </source>
</evidence>
<dbReference type="InterPro" id="IPR004843">
    <property type="entry name" value="Calcineurin-like_PHP"/>
</dbReference>
<feature type="domain" description="Calcineurin-like phosphoesterase" evidence="1">
    <location>
        <begin position="32"/>
        <end position="152"/>
    </location>
</feature>
<dbReference type="Gene3D" id="3.60.21.10">
    <property type="match status" value="2"/>
</dbReference>
<proteinExistence type="predicted"/>
<dbReference type="RefSeq" id="WP_264205709.1">
    <property type="nucleotide sequence ID" value="NZ_JAOZEW010000006.1"/>
</dbReference>
<dbReference type="CDD" id="cd00838">
    <property type="entry name" value="MPP_superfamily"/>
    <property type="match status" value="1"/>
</dbReference>
<dbReference type="EMBL" id="JAOZEW010000006">
    <property type="protein sequence ID" value="MCV9927572.1"/>
    <property type="molecule type" value="Genomic_DNA"/>
</dbReference>
<dbReference type="Proteomes" id="UP001151079">
    <property type="component" value="Unassembled WGS sequence"/>
</dbReference>
<dbReference type="InterPro" id="IPR029052">
    <property type="entry name" value="Metallo-depent_PP-like"/>
</dbReference>
<sequence length="611" mass="69740">MQLKKRLLPIMLLLTLVSCKTKQQPTPKNIEIAFIADVHLQDIFAKFEDDDYQGIKNPVTGEYANIRTMSSQLHSTRIFNENYFAFLEALNDISKRGIKLVVLPGDFSDDGQPVHVRGLRKILDKYSKEKDMSFFVTTGNHDAVKPFAQEAVKTDFLGKGGLEQIISSSKNNFKKQDSQLEPIITADIKNWGYKETLNEMAAFGFFPEKKYLYWETPFSSYTYEGYNFEKATAESVLEKRTYTIKNTNLSLPDASYLVEPIKGVWLLAIDANAYVPNKNLSGLTNNPNDFSGASIGYNNVLIYKNHLMNWVKKVSEEARQRGKTLIAFSHYPMVDFNNGASPELKLLFGADKMQLSRVPNEEVAQLFADAGIQIHFGGHMHINDTGVRTTAKGNTLFNIQTPSLAAYMPAYKMLTIHSNTNVEVETVVVGSVPKFNSLFPFYEEEYTHLQNIKSPVIWNKEVLNAKDYKEFTEWHLKELVRLRFLPEDFPTAFLKSIQNLSGKDLLYLNKNILEVDATLNSNSLTIEDFESWNGFDMIFDFYRLKNADELALPEIGISRLNQYEIVCESLKKSNNEKLILWSGIFLKTMKGEPADHFKINLKTNKIERISP</sequence>
<protein>
    <submittedName>
        <fullName evidence="2">Metallophosphoesterase</fullName>
    </submittedName>
</protein>
<reference evidence="2" key="1">
    <citation type="submission" date="2022-10" db="EMBL/GenBank/DDBJ databases">
        <title>Two novel species of Flavobacterium.</title>
        <authorList>
            <person name="Liu Q."/>
            <person name="Xin Y.-H."/>
        </authorList>
    </citation>
    <scope>NUCLEOTIDE SEQUENCE</scope>
    <source>
        <strain evidence="2">LS1R49</strain>
    </source>
</reference>
<dbReference type="Pfam" id="PF00149">
    <property type="entry name" value="Metallophos"/>
    <property type="match status" value="1"/>
</dbReference>
<dbReference type="AlphaFoldDB" id="A0A9X2ZFF6"/>
<evidence type="ECO:0000313" key="3">
    <source>
        <dbReference type="Proteomes" id="UP001151079"/>
    </source>
</evidence>